<dbReference type="Proteomes" id="UP001054945">
    <property type="component" value="Unassembled WGS sequence"/>
</dbReference>
<sequence length="181" mass="20776">MATTIAKKKRKKKNQRSLCSLPDVAKLAAIFDRKSLSPKGSPSRWTDGEKDKWRGKTHLTGIRGGVSVDNSSATSLSRRIRRKEKEGYSRVLEGEGGSCYGLLIKIVQNGSDGKKKYITWNKLEKHWKFLLAIKVRDDVGNSKKHFPYFCDPGNLFVKRLENIVIMMIRKYQKRTRKFGRT</sequence>
<evidence type="ECO:0000313" key="2">
    <source>
        <dbReference type="Proteomes" id="UP001054945"/>
    </source>
</evidence>
<name>A0AAV4PNK2_CAEEX</name>
<dbReference type="AlphaFoldDB" id="A0AAV4PNK2"/>
<organism evidence="1 2">
    <name type="scientific">Caerostris extrusa</name>
    <name type="common">Bark spider</name>
    <name type="synonym">Caerostris bankana</name>
    <dbReference type="NCBI Taxonomy" id="172846"/>
    <lineage>
        <taxon>Eukaryota</taxon>
        <taxon>Metazoa</taxon>
        <taxon>Ecdysozoa</taxon>
        <taxon>Arthropoda</taxon>
        <taxon>Chelicerata</taxon>
        <taxon>Arachnida</taxon>
        <taxon>Araneae</taxon>
        <taxon>Araneomorphae</taxon>
        <taxon>Entelegynae</taxon>
        <taxon>Araneoidea</taxon>
        <taxon>Araneidae</taxon>
        <taxon>Caerostris</taxon>
    </lineage>
</organism>
<dbReference type="EMBL" id="BPLR01004813">
    <property type="protein sequence ID" value="GIX97716.1"/>
    <property type="molecule type" value="Genomic_DNA"/>
</dbReference>
<reference evidence="1 2" key="1">
    <citation type="submission" date="2021-06" db="EMBL/GenBank/DDBJ databases">
        <title>Caerostris extrusa draft genome.</title>
        <authorList>
            <person name="Kono N."/>
            <person name="Arakawa K."/>
        </authorList>
    </citation>
    <scope>NUCLEOTIDE SEQUENCE [LARGE SCALE GENOMIC DNA]</scope>
</reference>
<gene>
    <name evidence="1" type="ORF">CEXT_532961</name>
</gene>
<keyword evidence="2" id="KW-1185">Reference proteome</keyword>
<comment type="caution">
    <text evidence="1">The sequence shown here is derived from an EMBL/GenBank/DDBJ whole genome shotgun (WGS) entry which is preliminary data.</text>
</comment>
<accession>A0AAV4PNK2</accession>
<evidence type="ECO:0008006" key="3">
    <source>
        <dbReference type="Google" id="ProtNLM"/>
    </source>
</evidence>
<proteinExistence type="predicted"/>
<evidence type="ECO:0000313" key="1">
    <source>
        <dbReference type="EMBL" id="GIX97716.1"/>
    </source>
</evidence>
<protein>
    <recommendedName>
        <fullName evidence="3">LAGLIDADG homing endonuclease</fullName>
    </recommendedName>
</protein>